<dbReference type="AlphaFoldDB" id="A0A9D4T9V6"/>
<reference evidence="3" key="1">
    <citation type="journal article" date="2020" name="Cell">
        <title>Large-Scale Comparative Analyses of Tick Genomes Elucidate Their Genetic Diversity and Vector Capacities.</title>
        <authorList>
            <consortium name="Tick Genome and Microbiome Consortium (TIGMIC)"/>
            <person name="Jia N."/>
            <person name="Wang J."/>
            <person name="Shi W."/>
            <person name="Du L."/>
            <person name="Sun Y."/>
            <person name="Zhan W."/>
            <person name="Jiang J.F."/>
            <person name="Wang Q."/>
            <person name="Zhang B."/>
            <person name="Ji P."/>
            <person name="Bell-Sakyi L."/>
            <person name="Cui X.M."/>
            <person name="Yuan T.T."/>
            <person name="Jiang B.G."/>
            <person name="Yang W.F."/>
            <person name="Lam T.T."/>
            <person name="Chang Q.C."/>
            <person name="Ding S.J."/>
            <person name="Wang X.J."/>
            <person name="Zhu J.G."/>
            <person name="Ruan X.D."/>
            <person name="Zhao L."/>
            <person name="Wei J.T."/>
            <person name="Ye R.Z."/>
            <person name="Que T.C."/>
            <person name="Du C.H."/>
            <person name="Zhou Y.H."/>
            <person name="Cheng J.X."/>
            <person name="Dai P.F."/>
            <person name="Guo W.B."/>
            <person name="Han X.H."/>
            <person name="Huang E.J."/>
            <person name="Li L.F."/>
            <person name="Wei W."/>
            <person name="Gao Y.C."/>
            <person name="Liu J.Z."/>
            <person name="Shao H.Z."/>
            <person name="Wang X."/>
            <person name="Wang C.C."/>
            <person name="Yang T.C."/>
            <person name="Huo Q.B."/>
            <person name="Li W."/>
            <person name="Chen H.Y."/>
            <person name="Chen S.E."/>
            <person name="Zhou L.G."/>
            <person name="Ni X.B."/>
            <person name="Tian J.H."/>
            <person name="Sheng Y."/>
            <person name="Liu T."/>
            <person name="Pan Y.S."/>
            <person name="Xia L.Y."/>
            <person name="Li J."/>
            <person name="Zhao F."/>
            <person name="Cao W.C."/>
        </authorList>
    </citation>
    <scope>NUCLEOTIDE SEQUENCE</scope>
    <source>
        <strain evidence="3">Rsan-2018</strain>
    </source>
</reference>
<reference evidence="3" key="2">
    <citation type="submission" date="2021-09" db="EMBL/GenBank/DDBJ databases">
        <authorList>
            <person name="Jia N."/>
            <person name="Wang J."/>
            <person name="Shi W."/>
            <person name="Du L."/>
            <person name="Sun Y."/>
            <person name="Zhan W."/>
            <person name="Jiang J."/>
            <person name="Wang Q."/>
            <person name="Zhang B."/>
            <person name="Ji P."/>
            <person name="Sakyi L.B."/>
            <person name="Cui X."/>
            <person name="Yuan T."/>
            <person name="Jiang B."/>
            <person name="Yang W."/>
            <person name="Lam T.T.-Y."/>
            <person name="Chang Q."/>
            <person name="Ding S."/>
            <person name="Wang X."/>
            <person name="Zhu J."/>
            <person name="Ruan X."/>
            <person name="Zhao L."/>
            <person name="Wei J."/>
            <person name="Que T."/>
            <person name="Du C."/>
            <person name="Cheng J."/>
            <person name="Dai P."/>
            <person name="Han X."/>
            <person name="Huang E."/>
            <person name="Gao Y."/>
            <person name="Liu J."/>
            <person name="Shao H."/>
            <person name="Ye R."/>
            <person name="Li L."/>
            <person name="Wei W."/>
            <person name="Wang X."/>
            <person name="Wang C."/>
            <person name="Huo Q."/>
            <person name="Li W."/>
            <person name="Guo W."/>
            <person name="Chen H."/>
            <person name="Chen S."/>
            <person name="Zhou L."/>
            <person name="Zhou L."/>
            <person name="Ni X."/>
            <person name="Tian J."/>
            <person name="Zhou Y."/>
            <person name="Sheng Y."/>
            <person name="Liu T."/>
            <person name="Pan Y."/>
            <person name="Xia L."/>
            <person name="Li J."/>
            <person name="Zhao F."/>
            <person name="Cao W."/>
        </authorList>
    </citation>
    <scope>NUCLEOTIDE SEQUENCE</scope>
    <source>
        <strain evidence="3">Rsan-2018</strain>
        <tissue evidence="3">Larvae</tissue>
    </source>
</reference>
<gene>
    <name evidence="3" type="ORF">HPB52_012453</name>
</gene>
<accession>A0A9D4T9V6</accession>
<comment type="caution">
    <text evidence="3">The sequence shown here is derived from an EMBL/GenBank/DDBJ whole genome shotgun (WGS) entry which is preliminary data.</text>
</comment>
<feature type="coiled-coil region" evidence="1">
    <location>
        <begin position="273"/>
        <end position="307"/>
    </location>
</feature>
<dbReference type="EMBL" id="JABSTV010001245">
    <property type="protein sequence ID" value="KAH7983536.1"/>
    <property type="molecule type" value="Genomic_DNA"/>
</dbReference>
<evidence type="ECO:0000256" key="2">
    <source>
        <dbReference type="SAM" id="MobiDB-lite"/>
    </source>
</evidence>
<feature type="region of interest" description="Disordered" evidence="2">
    <location>
        <begin position="110"/>
        <end position="156"/>
    </location>
</feature>
<dbReference type="Proteomes" id="UP000821837">
    <property type="component" value="Chromosome 1"/>
</dbReference>
<name>A0A9D4T9V6_RHISA</name>
<evidence type="ECO:0000256" key="1">
    <source>
        <dbReference type="SAM" id="Coils"/>
    </source>
</evidence>
<feature type="compositionally biased region" description="Pro residues" evidence="2">
    <location>
        <begin position="330"/>
        <end position="341"/>
    </location>
</feature>
<organism evidence="3 4">
    <name type="scientific">Rhipicephalus sanguineus</name>
    <name type="common">Brown dog tick</name>
    <name type="synonym">Ixodes sanguineus</name>
    <dbReference type="NCBI Taxonomy" id="34632"/>
    <lineage>
        <taxon>Eukaryota</taxon>
        <taxon>Metazoa</taxon>
        <taxon>Ecdysozoa</taxon>
        <taxon>Arthropoda</taxon>
        <taxon>Chelicerata</taxon>
        <taxon>Arachnida</taxon>
        <taxon>Acari</taxon>
        <taxon>Parasitiformes</taxon>
        <taxon>Ixodida</taxon>
        <taxon>Ixodoidea</taxon>
        <taxon>Ixodidae</taxon>
        <taxon>Rhipicephalinae</taxon>
        <taxon>Rhipicephalus</taxon>
        <taxon>Rhipicephalus</taxon>
    </lineage>
</organism>
<feature type="region of interest" description="Disordered" evidence="2">
    <location>
        <begin position="211"/>
        <end position="257"/>
    </location>
</feature>
<feature type="coiled-coil region" evidence="1">
    <location>
        <begin position="71"/>
        <end position="105"/>
    </location>
</feature>
<evidence type="ECO:0000313" key="3">
    <source>
        <dbReference type="EMBL" id="KAH7983536.1"/>
    </source>
</evidence>
<keyword evidence="1" id="KW-0175">Coiled coil</keyword>
<feature type="coiled-coil region" evidence="1">
    <location>
        <begin position="172"/>
        <end position="206"/>
    </location>
</feature>
<proteinExistence type="predicted"/>
<sequence length="436" mass="48744">MQRGKTTISAKDPSGDGESGNGDSEGLEAQRNRRPSGDAVAGAAEASSCNRQSLRRHAGNVRARLDQLARLRTLVQQVAEERVRVRNLKNRMLTLQDENVQLTVALNRELNKDPSGDGESGNGDSEGLEAQRNRRPSGDAVAGAAEASSCNRQSLRRHAGNVRARLDQLARLRTLVQQVAEERVRVRNLKNRMLTLQDENVQLTVALNRELNKNPSGDGESGNGDSEGLEAQRNGRPSGDAVVSAAEASSCHRQSLRRHAGNVRTRLDQLARLRTLVQQVAEERVRVRNLKNQMLTLEDENVQLTMALNRKLKKVETLWNETEERKRPPGMSPPRPAPRPAPRLSLHNTVNCQHCSHPVPRAALPLYMDDVVNAGMARHVSSILPFIMPWNMNENDILDFEDFQENLQQYISYREFLTTYFDSGSLQSKIRREISI</sequence>
<feature type="region of interest" description="Disordered" evidence="2">
    <location>
        <begin position="1"/>
        <end position="55"/>
    </location>
</feature>
<protein>
    <submittedName>
        <fullName evidence="3">Uncharacterized protein</fullName>
    </submittedName>
</protein>
<dbReference type="VEuPathDB" id="VectorBase:RSAN_033893"/>
<keyword evidence="4" id="KW-1185">Reference proteome</keyword>
<feature type="region of interest" description="Disordered" evidence="2">
    <location>
        <begin position="319"/>
        <end position="344"/>
    </location>
</feature>
<evidence type="ECO:0000313" key="4">
    <source>
        <dbReference type="Proteomes" id="UP000821837"/>
    </source>
</evidence>